<dbReference type="InterPro" id="IPR007391">
    <property type="entry name" value="Vancomycin_resist_VanW"/>
</dbReference>
<dbReference type="PANTHER" id="PTHR35788">
    <property type="entry name" value="EXPORTED PROTEIN-RELATED"/>
    <property type="match status" value="1"/>
</dbReference>
<dbReference type="RefSeq" id="WP_245940496.1">
    <property type="nucleotide sequence ID" value="NZ_QNSB01000003.1"/>
</dbReference>
<reference evidence="3 4" key="1">
    <citation type="submission" date="2018-06" db="EMBL/GenBank/DDBJ databases">
        <title>Freshwater and sediment microbial communities from various areas in North America, analyzing microbe dynamics in response to fracking.</title>
        <authorList>
            <person name="Lamendella R."/>
        </authorList>
    </citation>
    <scope>NUCLEOTIDE SEQUENCE [LARGE SCALE GENOMIC DNA]</scope>
    <source>
        <strain evidence="3 4">3b_TX</strain>
    </source>
</reference>
<dbReference type="InterPro" id="IPR022029">
    <property type="entry name" value="YoaR-like_PG-bd"/>
</dbReference>
<sequence length="577" mass="61613">MPKLDTSTPDDPTTRDPRRRQWTIALLVLVGLALAYIAIGFLSGRVVAPGTTVAGVDIGGKGADDAEAALSSELSERAAADIELSSADATATLSPEKAGLGLDVPATVGQVTGFTLDPTVIADRLFGDDEVAPVIDVDEEAFSAEAPKVTKALEVEPVNAEVTYDKTTPKLTEAVTGQTVDDEQLLRAIDHSWLRTDEPVEVEATAVDPDITTAEAQEVVDGFAADAVARPLTVRAEPGDDAGSEVKAGDLTVEPEVVAKTLGFEAKDSALVPVFDEKALRTEVLADNEEIGRPAEDATFRIVDGKPEVVEAKTGIGIKGEDLSQAVLDAIKGDEDKAQVSLETVEPEFTTEEARKADVSDVVSEFSTAYDSSPNRDNNLRVASRKVSGTVLQPGEQFSLNETLGQRTAANGYKPAGVISEGQMKEDFGGGVSQVSTTLFNAAFFAGFELDEHRAHSRYISRYPEGRETTLDWSSIDLKFTNTSKTPVVLDMHLSGGKVHAKVFGVKTLEVEADASERYNFTSPATITESGPDCTPQSPREGWSIKITRTMKEIGSGKETKDSFVTVYRPVNKVECK</sequence>
<evidence type="ECO:0000256" key="1">
    <source>
        <dbReference type="SAM" id="Phobius"/>
    </source>
</evidence>
<accession>A0A366IKH2</accession>
<dbReference type="Pfam" id="PF04294">
    <property type="entry name" value="VanW"/>
    <property type="match status" value="1"/>
</dbReference>
<evidence type="ECO:0000259" key="2">
    <source>
        <dbReference type="Pfam" id="PF12229"/>
    </source>
</evidence>
<feature type="domain" description="YoaR-like putative peptidoglycan binding" evidence="2">
    <location>
        <begin position="264"/>
        <end position="335"/>
    </location>
</feature>
<keyword evidence="1" id="KW-0812">Transmembrane</keyword>
<proteinExistence type="predicted"/>
<dbReference type="Pfam" id="PF12229">
    <property type="entry name" value="PG_binding_4"/>
    <property type="match status" value="2"/>
</dbReference>
<feature type="domain" description="YoaR-like putative peptidoglycan binding" evidence="2">
    <location>
        <begin position="120"/>
        <end position="191"/>
    </location>
</feature>
<evidence type="ECO:0000313" key="4">
    <source>
        <dbReference type="Proteomes" id="UP000253509"/>
    </source>
</evidence>
<evidence type="ECO:0000313" key="3">
    <source>
        <dbReference type="EMBL" id="RBP72933.1"/>
    </source>
</evidence>
<comment type="caution">
    <text evidence="3">The sequence shown here is derived from an EMBL/GenBank/DDBJ whole genome shotgun (WGS) entry which is preliminary data.</text>
</comment>
<keyword evidence="1" id="KW-1133">Transmembrane helix</keyword>
<name>A0A366IKH2_9MICO</name>
<dbReference type="AlphaFoldDB" id="A0A366IKH2"/>
<dbReference type="EMBL" id="QNSB01000003">
    <property type="protein sequence ID" value="RBP72933.1"/>
    <property type="molecule type" value="Genomic_DNA"/>
</dbReference>
<dbReference type="Proteomes" id="UP000253509">
    <property type="component" value="Unassembled WGS sequence"/>
</dbReference>
<keyword evidence="1" id="KW-0472">Membrane</keyword>
<keyword evidence="4" id="KW-1185">Reference proteome</keyword>
<dbReference type="PANTHER" id="PTHR35788:SF1">
    <property type="entry name" value="EXPORTED PROTEIN"/>
    <property type="match status" value="1"/>
</dbReference>
<dbReference type="InterPro" id="IPR052913">
    <property type="entry name" value="Glycopeptide_resist_protein"/>
</dbReference>
<organism evidence="3 4">
    <name type="scientific">Brevibacterium celere</name>
    <dbReference type="NCBI Taxonomy" id="225845"/>
    <lineage>
        <taxon>Bacteria</taxon>
        <taxon>Bacillati</taxon>
        <taxon>Actinomycetota</taxon>
        <taxon>Actinomycetes</taxon>
        <taxon>Micrococcales</taxon>
        <taxon>Brevibacteriaceae</taxon>
        <taxon>Brevibacterium</taxon>
    </lineage>
</organism>
<feature type="transmembrane region" description="Helical" evidence="1">
    <location>
        <begin position="22"/>
        <end position="42"/>
    </location>
</feature>
<gene>
    <name evidence="3" type="ORF">DFO65_103225</name>
</gene>
<protein>
    <submittedName>
        <fullName evidence="3">Vancomycin resistance protein YoaR</fullName>
    </submittedName>
</protein>